<organism evidence="4 5">
    <name type="scientific">Halomonas ventosae</name>
    <dbReference type="NCBI Taxonomy" id="229007"/>
    <lineage>
        <taxon>Bacteria</taxon>
        <taxon>Pseudomonadati</taxon>
        <taxon>Pseudomonadota</taxon>
        <taxon>Gammaproteobacteria</taxon>
        <taxon>Oceanospirillales</taxon>
        <taxon>Halomonadaceae</taxon>
        <taxon>Halomonas</taxon>
    </lineage>
</organism>
<reference evidence="4 5" key="1">
    <citation type="submission" date="2019-03" db="EMBL/GenBank/DDBJ databases">
        <title>Genomic Encyclopedia of Type Strains, Phase III (KMG-III): the genomes of soil and plant-associated and newly described type strains.</title>
        <authorList>
            <person name="Whitman W."/>
        </authorList>
    </citation>
    <scope>NUCLEOTIDE SEQUENCE [LARGE SCALE GENOMIC DNA]</scope>
    <source>
        <strain evidence="4 5">CECT 5797</strain>
    </source>
</reference>
<name>A0A4R6ZGZ0_9GAMM</name>
<protein>
    <submittedName>
        <fullName evidence="4">OOP family OmpA-OmpF porin</fullName>
    </submittedName>
</protein>
<feature type="chain" id="PRO_5020764153" evidence="2">
    <location>
        <begin position="21"/>
        <end position="203"/>
    </location>
</feature>
<dbReference type="SUPFAM" id="SSF56925">
    <property type="entry name" value="OMPA-like"/>
    <property type="match status" value="1"/>
</dbReference>
<proteinExistence type="predicted"/>
<keyword evidence="1 2" id="KW-0732">Signal</keyword>
<evidence type="ECO:0000256" key="1">
    <source>
        <dbReference type="ARBA" id="ARBA00022729"/>
    </source>
</evidence>
<feature type="signal peptide" evidence="2">
    <location>
        <begin position="1"/>
        <end position="20"/>
    </location>
</feature>
<gene>
    <name evidence="4" type="ORF">DFP85_11955</name>
</gene>
<dbReference type="InterPro" id="IPR011250">
    <property type="entry name" value="OMP/PagP_B-barrel"/>
</dbReference>
<sequence>MKRLIAIAALAGLVASPTFAQSYQYSPAEGPYLGAGIGYATMDSDTLDELDNLGLDTDDSDTGYKLFAGYQFNPNFAVEANYVDLGDFSASGASGGDSVNLELGIDGFTAALVGKLPIQNGFSVHGKLGMIAWDADIDGNATVDGTYYRGSTGEDGTDPYYGIGAEYEIDRIMMRAEYERYDISDSGEDLEIDLFSASLGYRF</sequence>
<dbReference type="Pfam" id="PF13505">
    <property type="entry name" value="OMP_b-brl"/>
    <property type="match status" value="1"/>
</dbReference>
<accession>A0A4R6ZGZ0</accession>
<evidence type="ECO:0000256" key="2">
    <source>
        <dbReference type="SAM" id="SignalP"/>
    </source>
</evidence>
<evidence type="ECO:0000259" key="3">
    <source>
        <dbReference type="Pfam" id="PF13505"/>
    </source>
</evidence>
<evidence type="ECO:0000313" key="4">
    <source>
        <dbReference type="EMBL" id="TDR51139.1"/>
    </source>
</evidence>
<dbReference type="AlphaFoldDB" id="A0A4R6ZGZ0"/>
<comment type="caution">
    <text evidence="4">The sequence shown here is derived from an EMBL/GenBank/DDBJ whole genome shotgun (WGS) entry which is preliminary data.</text>
</comment>
<dbReference type="RefSeq" id="WP_166644649.1">
    <property type="nucleotide sequence ID" value="NZ_SNZJ01000019.1"/>
</dbReference>
<dbReference type="Proteomes" id="UP000295212">
    <property type="component" value="Unassembled WGS sequence"/>
</dbReference>
<feature type="domain" description="Outer membrane protein beta-barrel" evidence="3">
    <location>
        <begin position="6"/>
        <end position="203"/>
    </location>
</feature>
<dbReference type="InterPro" id="IPR027385">
    <property type="entry name" value="Beta-barrel_OMP"/>
</dbReference>
<dbReference type="EMBL" id="SNZJ01000019">
    <property type="protein sequence ID" value="TDR51139.1"/>
    <property type="molecule type" value="Genomic_DNA"/>
</dbReference>
<evidence type="ECO:0000313" key="5">
    <source>
        <dbReference type="Proteomes" id="UP000295212"/>
    </source>
</evidence>
<dbReference type="Gene3D" id="2.40.160.20">
    <property type="match status" value="1"/>
</dbReference>